<dbReference type="EMBL" id="VSRR010003964">
    <property type="protein sequence ID" value="MPC38062.1"/>
    <property type="molecule type" value="Genomic_DNA"/>
</dbReference>
<reference evidence="1 2" key="1">
    <citation type="submission" date="2019-05" db="EMBL/GenBank/DDBJ databases">
        <title>Another draft genome of Portunus trituberculatus and its Hox gene families provides insights of decapod evolution.</title>
        <authorList>
            <person name="Jeong J.-H."/>
            <person name="Song I."/>
            <person name="Kim S."/>
            <person name="Choi T."/>
            <person name="Kim D."/>
            <person name="Ryu S."/>
            <person name="Kim W."/>
        </authorList>
    </citation>
    <scope>NUCLEOTIDE SEQUENCE [LARGE SCALE GENOMIC DNA]</scope>
    <source>
        <tissue evidence="1">Muscle</tissue>
    </source>
</reference>
<dbReference type="Proteomes" id="UP000324222">
    <property type="component" value="Unassembled WGS sequence"/>
</dbReference>
<gene>
    <name evidence="1" type="ORF">E2C01_031563</name>
</gene>
<dbReference type="AlphaFoldDB" id="A0A5B7EUV9"/>
<protein>
    <submittedName>
        <fullName evidence="1">Uncharacterized protein</fullName>
    </submittedName>
</protein>
<proteinExistence type="predicted"/>
<comment type="caution">
    <text evidence="1">The sequence shown here is derived from an EMBL/GenBank/DDBJ whole genome shotgun (WGS) entry which is preliminary data.</text>
</comment>
<organism evidence="1 2">
    <name type="scientific">Portunus trituberculatus</name>
    <name type="common">Swimming crab</name>
    <name type="synonym">Neptunus trituberculatus</name>
    <dbReference type="NCBI Taxonomy" id="210409"/>
    <lineage>
        <taxon>Eukaryota</taxon>
        <taxon>Metazoa</taxon>
        <taxon>Ecdysozoa</taxon>
        <taxon>Arthropoda</taxon>
        <taxon>Crustacea</taxon>
        <taxon>Multicrustacea</taxon>
        <taxon>Malacostraca</taxon>
        <taxon>Eumalacostraca</taxon>
        <taxon>Eucarida</taxon>
        <taxon>Decapoda</taxon>
        <taxon>Pleocyemata</taxon>
        <taxon>Brachyura</taxon>
        <taxon>Eubrachyura</taxon>
        <taxon>Portunoidea</taxon>
        <taxon>Portunidae</taxon>
        <taxon>Portuninae</taxon>
        <taxon>Portunus</taxon>
    </lineage>
</organism>
<accession>A0A5B7EUV9</accession>
<evidence type="ECO:0000313" key="2">
    <source>
        <dbReference type="Proteomes" id="UP000324222"/>
    </source>
</evidence>
<sequence>MSTEAVSSSQRHSPGAETYFMDITGTVVTDNCTRPCQNLRQCWPSQQSEKSQMLSRRTPKQIGNHKVFGHWWSRITYREKSMTSLRY</sequence>
<evidence type="ECO:0000313" key="1">
    <source>
        <dbReference type="EMBL" id="MPC38062.1"/>
    </source>
</evidence>
<keyword evidence="2" id="KW-1185">Reference proteome</keyword>
<name>A0A5B7EUV9_PORTR</name>